<evidence type="ECO:0000256" key="2">
    <source>
        <dbReference type="ARBA" id="ARBA00022692"/>
    </source>
</evidence>
<organism evidence="8 9">
    <name type="scientific">Elysia marginata</name>
    <dbReference type="NCBI Taxonomy" id="1093978"/>
    <lineage>
        <taxon>Eukaryota</taxon>
        <taxon>Metazoa</taxon>
        <taxon>Spiralia</taxon>
        <taxon>Lophotrochozoa</taxon>
        <taxon>Mollusca</taxon>
        <taxon>Gastropoda</taxon>
        <taxon>Heterobranchia</taxon>
        <taxon>Euthyneura</taxon>
        <taxon>Panpulmonata</taxon>
        <taxon>Sacoglossa</taxon>
        <taxon>Placobranchoidea</taxon>
        <taxon>Plakobranchidae</taxon>
        <taxon>Elysia</taxon>
    </lineage>
</organism>
<dbReference type="Proteomes" id="UP000762676">
    <property type="component" value="Unassembled WGS sequence"/>
</dbReference>
<feature type="transmembrane region" description="Helical" evidence="6">
    <location>
        <begin position="138"/>
        <end position="156"/>
    </location>
</feature>
<evidence type="ECO:0000256" key="5">
    <source>
        <dbReference type="SAM" id="MobiDB-lite"/>
    </source>
</evidence>
<comment type="subcellular location">
    <subcellularLocation>
        <location evidence="1">Membrane</location>
    </subcellularLocation>
</comment>
<evidence type="ECO:0000313" key="9">
    <source>
        <dbReference type="Proteomes" id="UP000762676"/>
    </source>
</evidence>
<dbReference type="InterPro" id="IPR052954">
    <property type="entry name" value="GPCR-Ligand_Int"/>
</dbReference>
<dbReference type="InterPro" id="IPR000276">
    <property type="entry name" value="GPCR_Rhodpsn"/>
</dbReference>
<dbReference type="EMBL" id="BMAT01008207">
    <property type="protein sequence ID" value="GFR80194.1"/>
    <property type="molecule type" value="Genomic_DNA"/>
</dbReference>
<feature type="compositionally biased region" description="Basic residues" evidence="5">
    <location>
        <begin position="612"/>
        <end position="623"/>
    </location>
</feature>
<proteinExistence type="predicted"/>
<keyword evidence="4 6" id="KW-0472">Membrane</keyword>
<evidence type="ECO:0000259" key="7">
    <source>
        <dbReference type="PROSITE" id="PS50262"/>
    </source>
</evidence>
<dbReference type="SUPFAM" id="SSF81321">
    <property type="entry name" value="Family A G protein-coupled receptor-like"/>
    <property type="match status" value="1"/>
</dbReference>
<dbReference type="PANTHER" id="PTHR46641">
    <property type="entry name" value="FMRFAMIDE RECEPTOR-RELATED"/>
    <property type="match status" value="1"/>
</dbReference>
<keyword evidence="3 6" id="KW-1133">Transmembrane helix</keyword>
<feature type="transmembrane region" description="Helical" evidence="6">
    <location>
        <begin position="60"/>
        <end position="81"/>
    </location>
</feature>
<dbReference type="PANTHER" id="PTHR46641:SF2">
    <property type="entry name" value="FMRFAMIDE RECEPTOR"/>
    <property type="match status" value="1"/>
</dbReference>
<dbReference type="CDD" id="cd14978">
    <property type="entry name" value="7tmA_FMRFamide_R-like"/>
    <property type="match status" value="1"/>
</dbReference>
<evidence type="ECO:0000256" key="6">
    <source>
        <dbReference type="SAM" id="Phobius"/>
    </source>
</evidence>
<dbReference type="GO" id="GO:0004930">
    <property type="term" value="F:G protein-coupled receptor activity"/>
    <property type="evidence" value="ECO:0007669"/>
    <property type="project" value="InterPro"/>
</dbReference>
<feature type="region of interest" description="Disordered" evidence="5">
    <location>
        <begin position="375"/>
        <end position="405"/>
    </location>
</feature>
<feature type="transmembrane region" description="Helical" evidence="6">
    <location>
        <begin position="93"/>
        <end position="118"/>
    </location>
</feature>
<comment type="caution">
    <text evidence="8">The sequence shown here is derived from an EMBL/GenBank/DDBJ whole genome shotgun (WGS) entry which is preliminary data.</text>
</comment>
<reference evidence="8 9" key="1">
    <citation type="journal article" date="2021" name="Elife">
        <title>Chloroplast acquisition without the gene transfer in kleptoplastic sea slugs, Plakobranchus ocellatus.</title>
        <authorList>
            <person name="Maeda T."/>
            <person name="Takahashi S."/>
            <person name="Yoshida T."/>
            <person name="Shimamura S."/>
            <person name="Takaki Y."/>
            <person name="Nagai Y."/>
            <person name="Toyoda A."/>
            <person name="Suzuki Y."/>
            <person name="Arimoto A."/>
            <person name="Ishii H."/>
            <person name="Satoh N."/>
            <person name="Nishiyama T."/>
            <person name="Hasebe M."/>
            <person name="Maruyama T."/>
            <person name="Minagawa J."/>
            <person name="Obokata J."/>
            <person name="Shigenobu S."/>
        </authorList>
    </citation>
    <scope>NUCLEOTIDE SEQUENCE [LARGE SCALE GENOMIC DNA]</scope>
</reference>
<feature type="domain" description="G-protein coupled receptors family 1 profile" evidence="7">
    <location>
        <begin position="73"/>
        <end position="331"/>
    </location>
</feature>
<evidence type="ECO:0000256" key="4">
    <source>
        <dbReference type="ARBA" id="ARBA00023136"/>
    </source>
</evidence>
<evidence type="ECO:0000256" key="3">
    <source>
        <dbReference type="ARBA" id="ARBA00022989"/>
    </source>
</evidence>
<evidence type="ECO:0000313" key="8">
    <source>
        <dbReference type="EMBL" id="GFR80194.1"/>
    </source>
</evidence>
<feature type="region of interest" description="Disordered" evidence="5">
    <location>
        <begin position="798"/>
        <end position="819"/>
    </location>
</feature>
<feature type="transmembrane region" description="Helical" evidence="6">
    <location>
        <begin position="177"/>
        <end position="197"/>
    </location>
</feature>
<dbReference type="GO" id="GO:0016020">
    <property type="term" value="C:membrane"/>
    <property type="evidence" value="ECO:0007669"/>
    <property type="project" value="UniProtKB-SubCell"/>
</dbReference>
<keyword evidence="8" id="KW-0675">Receptor</keyword>
<feature type="transmembrane region" description="Helical" evidence="6">
    <location>
        <begin position="277"/>
        <end position="303"/>
    </location>
</feature>
<dbReference type="Gene3D" id="1.20.1070.10">
    <property type="entry name" value="Rhodopsin 7-helix transmembrane proteins"/>
    <property type="match status" value="1"/>
</dbReference>
<dbReference type="InterPro" id="IPR017452">
    <property type="entry name" value="GPCR_Rhodpsn_7TM"/>
</dbReference>
<protein>
    <submittedName>
        <fullName evidence="8">FMRFamide receptor-like</fullName>
    </submittedName>
</protein>
<feature type="compositionally biased region" description="Polar residues" evidence="5">
    <location>
        <begin position="645"/>
        <end position="669"/>
    </location>
</feature>
<feature type="transmembrane region" description="Helical" evidence="6">
    <location>
        <begin position="237"/>
        <end position="256"/>
    </location>
</feature>
<feature type="compositionally biased region" description="Basic residues" evidence="5">
    <location>
        <begin position="631"/>
        <end position="644"/>
    </location>
</feature>
<dbReference type="Pfam" id="PF00001">
    <property type="entry name" value="7tm_1"/>
    <property type="match status" value="1"/>
</dbReference>
<evidence type="ECO:0000256" key="1">
    <source>
        <dbReference type="ARBA" id="ARBA00004370"/>
    </source>
</evidence>
<name>A0AAV4G468_9GAST</name>
<keyword evidence="9" id="KW-1185">Reference proteome</keyword>
<keyword evidence="2 6" id="KW-0812">Transmembrane</keyword>
<dbReference type="AlphaFoldDB" id="A0AAV4G468"/>
<dbReference type="PRINTS" id="PR00237">
    <property type="entry name" value="GPCRRHODOPSN"/>
</dbReference>
<feature type="region of interest" description="Disordered" evidence="5">
    <location>
        <begin position="604"/>
        <end position="669"/>
    </location>
</feature>
<dbReference type="PROSITE" id="PS50262">
    <property type="entry name" value="G_PROTEIN_RECEP_F1_2"/>
    <property type="match status" value="1"/>
</dbReference>
<gene>
    <name evidence="8" type="ORF">ElyMa_004039700</name>
</gene>
<feature type="compositionally biased region" description="Basic and acidic residues" evidence="5">
    <location>
        <begin position="386"/>
        <end position="401"/>
    </location>
</feature>
<accession>A0AAV4G468</accession>
<sequence>MKDMNVTLLSSMKTTVTTASFHSNDNNNNSDLPFCPELRDENEDESYKQFYLNAQLVTGLFIYPSICFPGLLCNALSVYVLTRKNMLTSTNAFLSALAVADSIKLLNDILYFLVIVFMHTSPKLGNLSYGYLYPYSHFVFNLSLCVSAWLTVSVAVERYILVCHPTKARAVWSRRRAVTLCLLTYFTMTCLALPSALRYRTIRCLQRETLQWRLEVELTEMWQNKTFVVVYTWIQNLMRSIIPLIVLIILNTRIVWALRKTRTKRRKTSRHRVTVMMIVVILTFLVCITPDAILSTVFGFGYHEAGYLVKGIREITDTLLGLNAGVNFLIYCAFNKVFRKRCARLCCYRVPQTGWFTEMDESTYRRLSEAKSVLITNNNSPSRQGRAYDRNNEKTSPDHQVSHSLRKASVNQDYRGQVSPVSQHNAQDRTVRVYLPANIDDKACPNTASLYHKPAGEDEYQNLVQEHCTSCKSNPVSSVRMLRKTHESQELDTIGHLISASLSLPSLPKLLQGVENSFTTDLSSETPKYSRESHISDIQFKSLSQPSLPVLHDKYEIPVCFCSSRPHAQSHNSTSLTHNYTDLLQNASDQGERNVSSFLSHTTFTDDTAHQKPTKSHQHRPRSRPSSSGLKKSKNSVKSKRASRMKSSLPTVCSDSEGGQSESSMSTEIYDNVTRDSYSSSSTDEIPRRHFTNNHQNNIIDKKSKRSRFMPPCIEGVRSKNANVIDGSKNSRCGFIPEVNATNLKNCGVSSLTHSVPNLKSCNVSSLPSDTISAEDASHYIFKAILSSAKLKSCQGSSFANKTPKHGRGPVVRFQDTVT</sequence>